<proteinExistence type="predicted"/>
<protein>
    <submittedName>
        <fullName evidence="1">Uncharacterized protein</fullName>
    </submittedName>
</protein>
<organism evidence="1 2">
    <name type="scientific">Achromobacter phage JWX</name>
    <dbReference type="NCBI Taxonomy" id="1589746"/>
    <lineage>
        <taxon>Viruses</taxon>
        <taxon>Duplodnaviria</taxon>
        <taxon>Heunggongvirae</taxon>
        <taxon>Uroviricota</taxon>
        <taxon>Caudoviricetes</taxon>
        <taxon>Steinhofvirus</taxon>
        <taxon>Steinhofvirus JWX</taxon>
    </lineage>
</organism>
<gene>
    <name evidence="1" type="ORF">JWX_00040</name>
</gene>
<dbReference type="KEGG" id="vg:26623449"/>
<evidence type="ECO:0000313" key="1">
    <source>
        <dbReference type="EMBL" id="AJD82806.1"/>
    </source>
</evidence>
<dbReference type="EMBL" id="KP202969">
    <property type="protein sequence ID" value="AJD82806.1"/>
    <property type="molecule type" value="Genomic_DNA"/>
</dbReference>
<dbReference type="RefSeq" id="YP_009196225.1">
    <property type="nucleotide sequence ID" value="NC_028768.1"/>
</dbReference>
<evidence type="ECO:0000313" key="2">
    <source>
        <dbReference type="Proteomes" id="UP000031727"/>
    </source>
</evidence>
<dbReference type="OrthoDB" id="23976at10239"/>
<sequence length="161" mass="17761">MARKSNLQIFLDSTAIKAGRPLTTSEKARITRAWNAGDGKVLAEAASGLLAKVAKKSTGQRAAYDDLNKQAQAQTSEELVDSRVALYGTFCGRAELTVDLLERMQKHPKWVAIPPWGKWALTMLVEKIGRIIEGDPKYDDNWKDIGGYAELARRNAMGEKA</sequence>
<dbReference type="GeneID" id="26623449"/>
<dbReference type="Proteomes" id="UP000031727">
    <property type="component" value="Segment"/>
</dbReference>
<accession>A0A0B5A6P2</accession>
<keyword evidence="2" id="KW-1185">Reference proteome</keyword>
<name>A0A0B5A6P2_9CAUD</name>
<reference evidence="1 2" key="1">
    <citation type="submission" date="2014-11" db="EMBL/GenBank/DDBJ databases">
        <title>Characterization and genome comparisons of three Achromobacter phages of the Siphoviridae family.</title>
        <authorList>
            <person name="Dreiseikelmann B."/>
            <person name="Bunk B."/>
            <person name="Rohde M."/>
            <person name="Wittmann J."/>
        </authorList>
    </citation>
    <scope>NUCLEOTIDE SEQUENCE [LARGE SCALE GENOMIC DNA]</scope>
</reference>